<keyword evidence="3" id="KW-1185">Reference proteome</keyword>
<feature type="region of interest" description="Disordered" evidence="1">
    <location>
        <begin position="1"/>
        <end position="91"/>
    </location>
</feature>
<comment type="caution">
    <text evidence="2">The sequence shown here is derived from an EMBL/GenBank/DDBJ whole genome shotgun (WGS) entry which is preliminary data.</text>
</comment>
<feature type="region of interest" description="Disordered" evidence="1">
    <location>
        <begin position="607"/>
        <end position="629"/>
    </location>
</feature>
<reference evidence="2" key="1">
    <citation type="submission" date="2023-03" db="EMBL/GenBank/DDBJ databases">
        <title>Massive genome expansion in bonnet fungi (Mycena s.s.) driven by repeated elements and novel gene families across ecological guilds.</title>
        <authorList>
            <consortium name="Lawrence Berkeley National Laboratory"/>
            <person name="Harder C.B."/>
            <person name="Miyauchi S."/>
            <person name="Viragh M."/>
            <person name="Kuo A."/>
            <person name="Thoen E."/>
            <person name="Andreopoulos B."/>
            <person name="Lu D."/>
            <person name="Skrede I."/>
            <person name="Drula E."/>
            <person name="Henrissat B."/>
            <person name="Morin E."/>
            <person name="Kohler A."/>
            <person name="Barry K."/>
            <person name="LaButti K."/>
            <person name="Morin E."/>
            <person name="Salamov A."/>
            <person name="Lipzen A."/>
            <person name="Mereny Z."/>
            <person name="Hegedus B."/>
            <person name="Baldrian P."/>
            <person name="Stursova M."/>
            <person name="Weitz H."/>
            <person name="Taylor A."/>
            <person name="Grigoriev I.V."/>
            <person name="Nagy L.G."/>
            <person name="Martin F."/>
            <person name="Kauserud H."/>
        </authorList>
    </citation>
    <scope>NUCLEOTIDE SEQUENCE</scope>
    <source>
        <strain evidence="2">CBHHK200</strain>
    </source>
</reference>
<dbReference type="Proteomes" id="UP001218188">
    <property type="component" value="Unassembled WGS sequence"/>
</dbReference>
<dbReference type="EMBL" id="JARJCM010000156">
    <property type="protein sequence ID" value="KAJ7025278.1"/>
    <property type="molecule type" value="Genomic_DNA"/>
</dbReference>
<gene>
    <name evidence="2" type="ORF">C8F04DRAFT_1400721</name>
</gene>
<feature type="compositionally biased region" description="Basic and acidic residues" evidence="1">
    <location>
        <begin position="35"/>
        <end position="51"/>
    </location>
</feature>
<dbReference type="AlphaFoldDB" id="A0AAD6SE29"/>
<protein>
    <submittedName>
        <fullName evidence="2">Uncharacterized protein</fullName>
    </submittedName>
</protein>
<proteinExistence type="predicted"/>
<dbReference type="Gene3D" id="3.60.130.30">
    <property type="match status" value="1"/>
</dbReference>
<feature type="compositionally biased region" description="Basic and acidic residues" evidence="1">
    <location>
        <begin position="80"/>
        <end position="91"/>
    </location>
</feature>
<evidence type="ECO:0000256" key="1">
    <source>
        <dbReference type="SAM" id="MobiDB-lite"/>
    </source>
</evidence>
<organism evidence="2 3">
    <name type="scientific">Mycena alexandri</name>
    <dbReference type="NCBI Taxonomy" id="1745969"/>
    <lineage>
        <taxon>Eukaryota</taxon>
        <taxon>Fungi</taxon>
        <taxon>Dikarya</taxon>
        <taxon>Basidiomycota</taxon>
        <taxon>Agaricomycotina</taxon>
        <taxon>Agaricomycetes</taxon>
        <taxon>Agaricomycetidae</taxon>
        <taxon>Agaricales</taxon>
        <taxon>Marasmiineae</taxon>
        <taxon>Mycenaceae</taxon>
        <taxon>Mycena</taxon>
    </lineage>
</organism>
<feature type="compositionally biased region" description="Acidic residues" evidence="1">
    <location>
        <begin position="52"/>
        <end position="63"/>
    </location>
</feature>
<evidence type="ECO:0000313" key="2">
    <source>
        <dbReference type="EMBL" id="KAJ7025278.1"/>
    </source>
</evidence>
<feature type="compositionally biased region" description="Polar residues" evidence="1">
    <location>
        <begin position="1"/>
        <end position="22"/>
    </location>
</feature>
<name>A0AAD6SE29_9AGAR</name>
<accession>A0AAD6SE29</accession>
<evidence type="ECO:0000313" key="3">
    <source>
        <dbReference type="Proteomes" id="UP001218188"/>
    </source>
</evidence>
<sequence length="1160" mass="129071">MAITENSARQVQCRGTTPQVSDNSERPRKRARVTRTLDVRRFLDTEAKEGDASEDEDEDDPDDLAFLNDKETEPTSVSSRELHAHPRTEDGKMLAALAQQYEWRARAERAVERAPGLSMVERVEDRLAEIRKAPANEFESNTIFISRYQWGRLKQGKGDAKAGQLALVESGRAVLVLLPREERSWKVARLVVSAASNLDKVLSSESPPLQDELALWDAAGGGLLRSAVHPGPSMAVGVSSRVVVKWPDSTHHDKSGFVVADDEQKGEATLRISVRGEAMRTWHPRLWEMLTNGSKEEVEDVVVPRWTLRRHLLSVSDELRALDRVRVLGGLSAGIVGRVRAIDRSEIDPEVTIWVVDGGEREIKVVSGPSTGKRGIIVGRAEAGVLEIYTGLSAGSMQPDLSTADRGAAAQRRRARVAGDLSTAELEKIKRGKVSAGDIGAMAATTLGTVAEGEMALAEVEDVALRSMVIVLEDHVGFEQGEQRVGGWTLPSVTTGDSRAEEMCAADKRREEKEKKAMKGGKRFRGQPVWIVKPHAMKGRRGTVIDNHWTKGTEGVLTMVLTVRIDVTNAPVQVPEDQARHQGTGLPLRQATYVTPWAGPLQLGFTNEEDEWESRRTPEWEDGATPMEDAWRPTRGELAVAAADAARAATRIGEDEGRWLCIPGLQGKRVDVLVRMKTAGKRVSGAQVAAAGQLGFIELSQALTESSLNTPMSVRVGEFAKKVQIEPRWLLPVRTTLNPPWNNVDTSIVKTRERVVIIGPDETGERDREGDYAETCPNTEQMGNVVWVRFERLEGVDGQWRKYPRGISVQVIEPGWPKGRWRSEGSRDERKARYLKKGGTYEKGQEKLQRHTKIIKCEVPFPDHFAGWTRDGEMVKRMVKELWPTLPADLPNASNDPSLTLLIESQKPNETQRKTQGPGGGGAWLWDKLPAAEVAALEEDGAPKYLAMRWAECIPDETLKMLRSGSPALHLGLWELYMDLAKITTDSRQTKLEKNAPKEEILAAIDALCRAVKERVVPRLERLMKRYVPEQQRVQERIHSRLAHRRAEQLTERPDMDFGGTFFTVAVKEGGSERIHIDWNDNLHKFALIFAAGDWEGGEFCIPQLGIRIPLRPGQVIAVRTRLLAHCTAPITSGRRVVFTCFTDSFLLEHTLSDKDYTIL</sequence>